<dbReference type="AlphaFoldDB" id="A0A914A6F8"/>
<dbReference type="Pfam" id="PF13613">
    <property type="entry name" value="HTH_Tnp_4"/>
    <property type="match status" value="1"/>
</dbReference>
<keyword evidence="3 6" id="KW-0863">Zinc-finger</keyword>
<evidence type="ECO:0000259" key="7">
    <source>
        <dbReference type="PROSITE" id="PS50950"/>
    </source>
</evidence>
<evidence type="ECO:0000256" key="1">
    <source>
        <dbReference type="ARBA" id="ARBA00001968"/>
    </source>
</evidence>
<evidence type="ECO:0000256" key="2">
    <source>
        <dbReference type="ARBA" id="ARBA00022723"/>
    </source>
</evidence>
<dbReference type="InterPro" id="IPR006612">
    <property type="entry name" value="THAP_Znf"/>
</dbReference>
<name>A0A914A6F8_PATMI</name>
<dbReference type="InterPro" id="IPR027806">
    <property type="entry name" value="HARBI1_dom"/>
</dbReference>
<dbReference type="EnsemblMetazoa" id="XM_038203068.1">
    <property type="protein sequence ID" value="XP_038058996.1"/>
    <property type="gene ID" value="LOC119730263"/>
</dbReference>
<feature type="domain" description="THAP-type" evidence="7">
    <location>
        <begin position="15"/>
        <end position="100"/>
    </location>
</feature>
<keyword evidence="5 6" id="KW-0238">DNA-binding</keyword>
<comment type="cofactor">
    <cofactor evidence="1">
        <name>a divalent metal cation</name>
        <dbReference type="ChEBI" id="CHEBI:60240"/>
    </cofactor>
</comment>
<evidence type="ECO:0000313" key="8">
    <source>
        <dbReference type="EnsemblMetazoa" id="XP_038058996.1"/>
    </source>
</evidence>
<dbReference type="SMART" id="SM00980">
    <property type="entry name" value="THAP"/>
    <property type="match status" value="1"/>
</dbReference>
<organism evidence="8 9">
    <name type="scientific">Patiria miniata</name>
    <name type="common">Bat star</name>
    <name type="synonym">Asterina miniata</name>
    <dbReference type="NCBI Taxonomy" id="46514"/>
    <lineage>
        <taxon>Eukaryota</taxon>
        <taxon>Metazoa</taxon>
        <taxon>Echinodermata</taxon>
        <taxon>Eleutherozoa</taxon>
        <taxon>Asterozoa</taxon>
        <taxon>Asteroidea</taxon>
        <taxon>Valvatacea</taxon>
        <taxon>Valvatida</taxon>
        <taxon>Asterinidae</taxon>
        <taxon>Patiria</taxon>
    </lineage>
</organism>
<evidence type="ECO:0000313" key="9">
    <source>
        <dbReference type="Proteomes" id="UP000887568"/>
    </source>
</evidence>
<dbReference type="PANTHER" id="PTHR23080:SF143">
    <property type="entry name" value="SI:DKEY-56D12.4"/>
    <property type="match status" value="1"/>
</dbReference>
<evidence type="ECO:0000256" key="6">
    <source>
        <dbReference type="PROSITE-ProRule" id="PRU00309"/>
    </source>
</evidence>
<dbReference type="SUPFAM" id="SSF57716">
    <property type="entry name" value="Glucocorticoid receptor-like (DNA-binding domain)"/>
    <property type="match status" value="1"/>
</dbReference>
<dbReference type="PANTHER" id="PTHR23080">
    <property type="entry name" value="THAP DOMAIN PROTEIN"/>
    <property type="match status" value="1"/>
</dbReference>
<dbReference type="GeneID" id="119730263"/>
<dbReference type="PROSITE" id="PS50950">
    <property type="entry name" value="ZF_THAP"/>
    <property type="match status" value="1"/>
</dbReference>
<dbReference type="Pfam" id="PF05485">
    <property type="entry name" value="THAP"/>
    <property type="match status" value="1"/>
</dbReference>
<dbReference type="OMA" id="CACHFED"/>
<dbReference type="GO" id="GO:0003677">
    <property type="term" value="F:DNA binding"/>
    <property type="evidence" value="ECO:0007669"/>
    <property type="project" value="UniProtKB-UniRule"/>
</dbReference>
<evidence type="ECO:0000256" key="3">
    <source>
        <dbReference type="ARBA" id="ARBA00022771"/>
    </source>
</evidence>
<dbReference type="GO" id="GO:0008270">
    <property type="term" value="F:zinc ion binding"/>
    <property type="evidence" value="ECO:0007669"/>
    <property type="project" value="UniProtKB-KW"/>
</dbReference>
<keyword evidence="9" id="KW-1185">Reference proteome</keyword>
<evidence type="ECO:0000256" key="5">
    <source>
        <dbReference type="ARBA" id="ARBA00023125"/>
    </source>
</evidence>
<keyword evidence="2" id="KW-0479">Metal-binding</keyword>
<dbReference type="OrthoDB" id="6500017at2759"/>
<dbReference type="InterPro" id="IPR027805">
    <property type="entry name" value="Transposase_HTH_dom"/>
</dbReference>
<sequence>MAYREKKTTQRSARARKHCSMVGCSHNRENCPSDGFFCFPKKSEKRLQLWITLSGRSDKRRNDGSLWKPNRYSRLCACHFEDGKKHNEPTLKTAADYSELIAEHKRDASAPCPLASADHNYSRSCQQIKKAAAKTHVHLGTQVTFPEEDSCTCVGAHAQVYVHTMFCCRDGVDVGIQTSFHRDPCSDHTETRDQCVGPDARPGKPECTGFRGWDGTEGAKDSLQDMTGVPPSVFDLLLSLLPPRSKGMCLENCLILFLMKLRFGLPFSLLAVMFSVSRTTASRTFQVVLESLSKATHDWILWPSSATIRSMLPSCFSAYPNARCIIDCFEFKTERPPTVKSQFLMYSSDKGTYTCKVLVGISPHGLISFLSQTYSGRTTDSQVIIQSGFLDVLEPGDVIVADEGFPEIQTEIAGKQAIVVMPPFAVPHKDLKSAYSISSVRVHVERVIQRLRSYSILNGTFPNELLPHVNNIVHMCAVLANLQSPVTKD</sequence>
<dbReference type="Proteomes" id="UP000887568">
    <property type="component" value="Unplaced"/>
</dbReference>
<reference evidence="8" key="1">
    <citation type="submission" date="2022-11" db="UniProtKB">
        <authorList>
            <consortium name="EnsemblMetazoa"/>
        </authorList>
    </citation>
    <scope>IDENTIFICATION</scope>
</reference>
<evidence type="ECO:0000256" key="4">
    <source>
        <dbReference type="ARBA" id="ARBA00022833"/>
    </source>
</evidence>
<keyword evidence="4" id="KW-0862">Zinc</keyword>
<accession>A0A914A6F8</accession>
<dbReference type="Pfam" id="PF13359">
    <property type="entry name" value="DDE_Tnp_4"/>
    <property type="match status" value="1"/>
</dbReference>
<dbReference type="RefSeq" id="XP_038058996.1">
    <property type="nucleotide sequence ID" value="XM_038203068.1"/>
</dbReference>
<protein>
    <recommendedName>
        <fullName evidence="7">THAP-type domain-containing protein</fullName>
    </recommendedName>
</protein>
<proteinExistence type="predicted"/>